<keyword evidence="3" id="KW-1185">Reference proteome</keyword>
<accession>A0ABV2WVS8</accession>
<comment type="caution">
    <text evidence="2">The sequence shown here is derived from an EMBL/GenBank/DDBJ whole genome shotgun (WGS) entry which is preliminary data.</text>
</comment>
<organism evidence="2 3">
    <name type="scientific">Nocardia rhamnosiphila</name>
    <dbReference type="NCBI Taxonomy" id="426716"/>
    <lineage>
        <taxon>Bacteria</taxon>
        <taxon>Bacillati</taxon>
        <taxon>Actinomycetota</taxon>
        <taxon>Actinomycetes</taxon>
        <taxon>Mycobacteriales</taxon>
        <taxon>Nocardiaceae</taxon>
        <taxon>Nocardia</taxon>
    </lineage>
</organism>
<feature type="region of interest" description="Disordered" evidence="1">
    <location>
        <begin position="1"/>
        <end position="92"/>
    </location>
</feature>
<protein>
    <submittedName>
        <fullName evidence="2">Uncharacterized protein</fullName>
    </submittedName>
</protein>
<sequence>MATEAVPSASSTTRRPLISHDRAPRVIQVAPRSTIGQPATCPAVDRRRNRRPSTTRQTNCPRAPATSPSAVRAHSSGVAATPGDVSIVNWSA</sequence>
<gene>
    <name evidence="2" type="ORF">ABZ510_24410</name>
</gene>
<dbReference type="Proteomes" id="UP001550628">
    <property type="component" value="Unassembled WGS sequence"/>
</dbReference>
<evidence type="ECO:0000256" key="1">
    <source>
        <dbReference type="SAM" id="MobiDB-lite"/>
    </source>
</evidence>
<dbReference type="EMBL" id="JBEYBF010000019">
    <property type="protein sequence ID" value="MEU1954997.1"/>
    <property type="molecule type" value="Genomic_DNA"/>
</dbReference>
<dbReference type="RefSeq" id="WP_356957748.1">
    <property type="nucleotide sequence ID" value="NZ_JBEYBD010000010.1"/>
</dbReference>
<evidence type="ECO:0000313" key="3">
    <source>
        <dbReference type="Proteomes" id="UP001550628"/>
    </source>
</evidence>
<proteinExistence type="predicted"/>
<evidence type="ECO:0000313" key="2">
    <source>
        <dbReference type="EMBL" id="MEU1954997.1"/>
    </source>
</evidence>
<name>A0ABV2WVS8_9NOCA</name>
<reference evidence="2 3" key="1">
    <citation type="submission" date="2024-06" db="EMBL/GenBank/DDBJ databases">
        <title>The Natural Products Discovery Center: Release of the First 8490 Sequenced Strains for Exploring Actinobacteria Biosynthetic Diversity.</title>
        <authorList>
            <person name="Kalkreuter E."/>
            <person name="Kautsar S.A."/>
            <person name="Yang D."/>
            <person name="Bader C.D."/>
            <person name="Teijaro C.N."/>
            <person name="Fluegel L."/>
            <person name="Davis C.M."/>
            <person name="Simpson J.R."/>
            <person name="Lauterbach L."/>
            <person name="Steele A.D."/>
            <person name="Gui C."/>
            <person name="Meng S."/>
            <person name="Li G."/>
            <person name="Viehrig K."/>
            <person name="Ye F."/>
            <person name="Su P."/>
            <person name="Kiefer A.F."/>
            <person name="Nichols A."/>
            <person name="Cepeda A.J."/>
            <person name="Yan W."/>
            <person name="Fan B."/>
            <person name="Jiang Y."/>
            <person name="Adhikari A."/>
            <person name="Zheng C.-J."/>
            <person name="Schuster L."/>
            <person name="Cowan T.M."/>
            <person name="Smanski M.J."/>
            <person name="Chevrette M.G."/>
            <person name="De Carvalho L.P.S."/>
            <person name="Shen B."/>
        </authorList>
    </citation>
    <scope>NUCLEOTIDE SEQUENCE [LARGE SCALE GENOMIC DNA]</scope>
    <source>
        <strain evidence="2 3">NPDC019708</strain>
    </source>
</reference>